<name>A0ABS1QW01_9GAMM</name>
<dbReference type="InterPro" id="IPR050678">
    <property type="entry name" value="DNA_Partitioning_ATPase"/>
</dbReference>
<dbReference type="NCBIfam" id="TIGR03371">
    <property type="entry name" value="cellulose_yhjQ"/>
    <property type="match status" value="1"/>
</dbReference>
<evidence type="ECO:0000313" key="1">
    <source>
        <dbReference type="EMBL" id="MBL1379047.1"/>
    </source>
</evidence>
<sequence length="238" mass="26480">MISLSLCGIRGGVGTTSLLAAMGHALNRLDQRVLLVELCPENVLGLHFNLAAREAEGWARAMLDGQDWHRQAWQLAPGLCLLPYGRLDEAEQLRVEQRLLASPREWNKRLAQLAGQFDWVLFDLPQRLPGHVGSIRGDVRIRVLAPDMACHVLLQRQGEEGFLLVNGYDSASRLQQDLLLVWRQHHGERVVPVVVHRDEAMGEALACKQSVIGYAPQSLVTEDAISLATWCLSREAAC</sequence>
<gene>
    <name evidence="1" type="primary">yhjQ</name>
    <name evidence="1" type="ORF">JKV55_17210</name>
</gene>
<dbReference type="EMBL" id="JAERTZ010000030">
    <property type="protein sequence ID" value="MBL1379047.1"/>
    <property type="molecule type" value="Genomic_DNA"/>
</dbReference>
<proteinExistence type="predicted"/>
<evidence type="ECO:0000313" key="2">
    <source>
        <dbReference type="Proteomes" id="UP000638570"/>
    </source>
</evidence>
<dbReference type="Proteomes" id="UP000638570">
    <property type="component" value="Unassembled WGS sequence"/>
</dbReference>
<dbReference type="PANTHER" id="PTHR13696">
    <property type="entry name" value="P-LOOP CONTAINING NUCLEOSIDE TRIPHOSPHATE HYDROLASE"/>
    <property type="match status" value="1"/>
</dbReference>
<dbReference type="InterPro" id="IPR017746">
    <property type="entry name" value="Cellulose_synthase_operon_BcsQ"/>
</dbReference>
<dbReference type="Pfam" id="PF06564">
    <property type="entry name" value="CBP_BcsQ"/>
    <property type="match status" value="1"/>
</dbReference>
<dbReference type="Gene3D" id="3.40.50.300">
    <property type="entry name" value="P-loop containing nucleotide triphosphate hydrolases"/>
    <property type="match status" value="1"/>
</dbReference>
<reference evidence="2" key="1">
    <citation type="submission" date="2021-01" db="EMBL/GenBank/DDBJ databases">
        <title>Genome public.</title>
        <authorList>
            <person name="Liu C."/>
            <person name="Sun Q."/>
        </authorList>
    </citation>
    <scope>NUCLEOTIDE SEQUENCE [LARGE SCALE GENOMIC DNA]</scope>
    <source>
        <strain evidence="2">CGMCC 1.18722</strain>
    </source>
</reference>
<dbReference type="InterPro" id="IPR027417">
    <property type="entry name" value="P-loop_NTPase"/>
</dbReference>
<keyword evidence="2" id="KW-1185">Reference proteome</keyword>
<dbReference type="PANTHER" id="PTHR13696:SF52">
    <property type="entry name" value="PARA FAMILY PROTEIN CT_582"/>
    <property type="match status" value="1"/>
</dbReference>
<accession>A0ABS1QW01</accession>
<dbReference type="SUPFAM" id="SSF52540">
    <property type="entry name" value="P-loop containing nucleoside triphosphate hydrolases"/>
    <property type="match status" value="1"/>
</dbReference>
<comment type="caution">
    <text evidence="1">The sequence shown here is derived from an EMBL/GenBank/DDBJ whole genome shotgun (WGS) entry which is preliminary data.</text>
</comment>
<dbReference type="RefSeq" id="WP_202088103.1">
    <property type="nucleotide sequence ID" value="NZ_JAERTZ010000030.1"/>
</dbReference>
<organism evidence="1 2">
    <name type="scientific">Zobellella iuensis</name>
    <dbReference type="NCBI Taxonomy" id="2803811"/>
    <lineage>
        <taxon>Bacteria</taxon>
        <taxon>Pseudomonadati</taxon>
        <taxon>Pseudomonadota</taxon>
        <taxon>Gammaproteobacteria</taxon>
        <taxon>Aeromonadales</taxon>
        <taxon>Aeromonadaceae</taxon>
        <taxon>Zobellella</taxon>
    </lineage>
</organism>
<protein>
    <submittedName>
        <fullName evidence="1">Cellulose synthase operon protein YhjQ</fullName>
    </submittedName>
</protein>